<gene>
    <name evidence="6" type="ORF">RM423_02515</name>
</gene>
<comment type="similarity">
    <text evidence="1">Belongs to the SMC family. SbcC subfamily.</text>
</comment>
<evidence type="ECO:0000256" key="1">
    <source>
        <dbReference type="ARBA" id="ARBA00006930"/>
    </source>
</evidence>
<comment type="subunit">
    <text evidence="2">Heterodimer of SbcC and SbcD.</text>
</comment>
<dbReference type="PANTHER" id="PTHR32114:SF2">
    <property type="entry name" value="ABC TRANSPORTER ABCH.3"/>
    <property type="match status" value="1"/>
</dbReference>
<evidence type="ECO:0000313" key="7">
    <source>
        <dbReference type="Proteomes" id="UP001183176"/>
    </source>
</evidence>
<feature type="coiled-coil region" evidence="4">
    <location>
        <begin position="452"/>
        <end position="488"/>
    </location>
</feature>
<reference evidence="7" key="1">
    <citation type="submission" date="2023-07" db="EMBL/GenBank/DDBJ databases">
        <title>30 novel species of actinomycetes from the DSMZ collection.</title>
        <authorList>
            <person name="Nouioui I."/>
        </authorList>
    </citation>
    <scope>NUCLEOTIDE SEQUENCE [LARGE SCALE GENOMIC DNA]</scope>
    <source>
        <strain evidence="7">DSM 44399</strain>
    </source>
</reference>
<dbReference type="Pfam" id="PF13476">
    <property type="entry name" value="AAA_23"/>
    <property type="match status" value="1"/>
</dbReference>
<feature type="domain" description="Rad50/SbcC-type AAA" evidence="5">
    <location>
        <begin position="5"/>
        <end position="188"/>
    </location>
</feature>
<dbReference type="RefSeq" id="WP_311421413.1">
    <property type="nucleotide sequence ID" value="NZ_JAVREH010000002.1"/>
</dbReference>
<dbReference type="Proteomes" id="UP001183176">
    <property type="component" value="Unassembled WGS sequence"/>
</dbReference>
<feature type="coiled-coil region" evidence="4">
    <location>
        <begin position="542"/>
        <end position="583"/>
    </location>
</feature>
<accession>A0ABU2J5J4</accession>
<dbReference type="Gene3D" id="3.40.50.300">
    <property type="entry name" value="P-loop containing nucleotide triphosphate hydrolases"/>
    <property type="match status" value="2"/>
</dbReference>
<evidence type="ECO:0000256" key="3">
    <source>
        <dbReference type="ARBA" id="ARBA00013368"/>
    </source>
</evidence>
<evidence type="ECO:0000256" key="2">
    <source>
        <dbReference type="ARBA" id="ARBA00011322"/>
    </source>
</evidence>
<comment type="caution">
    <text evidence="6">The sequence shown here is derived from an EMBL/GenBank/DDBJ whole genome shotgun (WGS) entry which is preliminary data.</text>
</comment>
<dbReference type="InterPro" id="IPR038729">
    <property type="entry name" value="Rad50/SbcC_AAA"/>
</dbReference>
<keyword evidence="4" id="KW-0175">Coiled coil</keyword>
<evidence type="ECO:0000313" key="6">
    <source>
        <dbReference type="EMBL" id="MDT0260260.1"/>
    </source>
</evidence>
<dbReference type="InterPro" id="IPR027417">
    <property type="entry name" value="P-loop_NTPase"/>
</dbReference>
<name>A0ABU2J5J4_9ACTN</name>
<dbReference type="Pfam" id="PF13558">
    <property type="entry name" value="SbcC_Walker_B"/>
    <property type="match status" value="1"/>
</dbReference>
<dbReference type="EMBL" id="JAVREH010000002">
    <property type="protein sequence ID" value="MDT0260260.1"/>
    <property type="molecule type" value="Genomic_DNA"/>
</dbReference>
<keyword evidence="7" id="KW-1185">Reference proteome</keyword>
<evidence type="ECO:0000256" key="4">
    <source>
        <dbReference type="SAM" id="Coils"/>
    </source>
</evidence>
<proteinExistence type="inferred from homology"/>
<protein>
    <recommendedName>
        <fullName evidence="3">Nuclease SbcCD subunit C</fullName>
    </recommendedName>
</protein>
<evidence type="ECO:0000259" key="5">
    <source>
        <dbReference type="Pfam" id="PF13476"/>
    </source>
</evidence>
<dbReference type="SUPFAM" id="SSF52540">
    <property type="entry name" value="P-loop containing nucleoside triphosphate hydrolases"/>
    <property type="match status" value="1"/>
</dbReference>
<sequence>MRLHRLSMTAIGPFLGAVEIDFTRLGQSGLFLLEGPTGAGKSTVVDAISFALYGKVAQASAVAERLKSHHAPLADEPVVELVFETQSGVYRVRRTPSFDRPKKRGTGSLTASMTVKLWRLTSPDEPHRGELLSTNLGDAEDEITRAVGLTHAQFVQTVVLPQGEFANFLRADTTTKRALLQKLFGTELLARTQDQLIEGRRKAEQLRTAGAAAVTKAAHAFLGAAAVDASVAAELIQSIEAGDGTRLMEQLAAVRAALLADEAATGEAYASASSRRLTAQTTVQTAREVFRRRALRDQLRGEQQRLAAGSDAQAAACAELAAAERALAVLPAANALVTAIGRSDEAQDADSAARQRLRPPLRVLDEAALRAANAELRTSVGALAEPLRRERELAPLRAERHDALAERERHVALHNTASSALAELPQRQRALSVARDVAATATAHLPSLTSERDRAAKRLVAAERAAEAAELAAQNQLLTQEALRAAEEHEVRLVSLRNSWRASIASELGLALKSGNPCVVCGSVEHPQPARRAPDQVTRDDLDRAERRLALLHDTVQTRREELNRQKTELALLQTAADQLSTDVAAVQLDRAAAALATAQATAAELAGIEAELAECAGLATELAEQARQAALAETRLAERVDSLSSRIDQDERAVAAARADQPTVADRARLLQDEIRLIDDAATAACAADATVRAAEEAGAGFAAALSAAEFDGEPSWRHATRTSSQLAGLRTHIRGYEDEWAALVTRLSDPDLTDPELDAPAPELAELAESLRAAEADEKAAAALHGAAKDRRASSATHADRLDAALARSAAVLSQTAPAIRIGYLAAGLGDNQLKMDLTTYVLVRRFTEILSAANTQLRRISGGRYELEHTDARSGNARSGLGLRVLDLHTGRPRDPGTLSGGETFYVSLSLALGLADVVRAESGGIDLGTLFIDEGFGTLDHEVLDQVLVVLEGLREGGRVVGIISHVDELKTRVPDRIEVRRNPDGSSRLTITA</sequence>
<dbReference type="PANTHER" id="PTHR32114">
    <property type="entry name" value="ABC TRANSPORTER ABCH.3"/>
    <property type="match status" value="1"/>
</dbReference>
<organism evidence="6 7">
    <name type="scientific">Jatrophihabitans lederbergiae</name>
    <dbReference type="NCBI Taxonomy" id="3075547"/>
    <lineage>
        <taxon>Bacteria</taxon>
        <taxon>Bacillati</taxon>
        <taxon>Actinomycetota</taxon>
        <taxon>Actinomycetes</taxon>
        <taxon>Jatrophihabitantales</taxon>
        <taxon>Jatrophihabitantaceae</taxon>
        <taxon>Jatrophihabitans</taxon>
    </lineage>
</organism>